<gene>
    <name evidence="1" type="ORF">MLD38_006765</name>
</gene>
<dbReference type="Proteomes" id="UP001057402">
    <property type="component" value="Chromosome 3"/>
</dbReference>
<reference evidence="2" key="1">
    <citation type="journal article" date="2023" name="Front. Plant Sci.">
        <title>Chromosomal-level genome assembly of Melastoma candidum provides insights into trichome evolution.</title>
        <authorList>
            <person name="Zhong Y."/>
            <person name="Wu W."/>
            <person name="Sun C."/>
            <person name="Zou P."/>
            <person name="Liu Y."/>
            <person name="Dai S."/>
            <person name="Zhou R."/>
        </authorList>
    </citation>
    <scope>NUCLEOTIDE SEQUENCE [LARGE SCALE GENOMIC DNA]</scope>
</reference>
<name>A0ACB9RNM8_9MYRT</name>
<comment type="caution">
    <text evidence="1">The sequence shown here is derived from an EMBL/GenBank/DDBJ whole genome shotgun (WGS) entry which is preliminary data.</text>
</comment>
<organism evidence="1 2">
    <name type="scientific">Melastoma candidum</name>
    <dbReference type="NCBI Taxonomy" id="119954"/>
    <lineage>
        <taxon>Eukaryota</taxon>
        <taxon>Viridiplantae</taxon>
        <taxon>Streptophyta</taxon>
        <taxon>Embryophyta</taxon>
        <taxon>Tracheophyta</taxon>
        <taxon>Spermatophyta</taxon>
        <taxon>Magnoliopsida</taxon>
        <taxon>eudicotyledons</taxon>
        <taxon>Gunneridae</taxon>
        <taxon>Pentapetalae</taxon>
        <taxon>rosids</taxon>
        <taxon>malvids</taxon>
        <taxon>Myrtales</taxon>
        <taxon>Melastomataceae</taxon>
        <taxon>Melastomatoideae</taxon>
        <taxon>Melastomateae</taxon>
        <taxon>Melastoma</taxon>
    </lineage>
</organism>
<proteinExistence type="predicted"/>
<protein>
    <submittedName>
        <fullName evidence="1">Uncharacterized protein</fullName>
    </submittedName>
</protein>
<evidence type="ECO:0000313" key="2">
    <source>
        <dbReference type="Proteomes" id="UP001057402"/>
    </source>
</evidence>
<dbReference type="EMBL" id="CM042882">
    <property type="protein sequence ID" value="KAI4380592.1"/>
    <property type="molecule type" value="Genomic_DNA"/>
</dbReference>
<sequence length="273" mass="30942">MTVELSSETVEIREVWNDNLEYEFSLIREIVDDYPFVAMDTEFPGIVLRSVGGVKDAEKNYQALTANVDMLKLIQLGLSFSDDDGNLPTCGTDKYCIWQFNFREFNLNEDVYAHDSIDLLSRCGIDFRKNREMGVDARRFSELLMSSGIVLNENVRWVTFHCSYDFGYLLKILTFQKLPSTQARFFDLVGMYFPVLYDIKHMTKYCPSLHGGLNKVAELLGVKRIGACHQAGSDSLLTSCVFVKLKEVYFKGSPEKHAGVLFGLGVDDGPIES</sequence>
<keyword evidence="2" id="KW-1185">Reference proteome</keyword>
<evidence type="ECO:0000313" key="1">
    <source>
        <dbReference type="EMBL" id="KAI4380592.1"/>
    </source>
</evidence>
<accession>A0ACB9RNM8</accession>